<dbReference type="AlphaFoldDB" id="A0A8J6L5C7"/>
<feature type="region of interest" description="Disordered" evidence="1">
    <location>
        <begin position="337"/>
        <end position="360"/>
    </location>
</feature>
<accession>A0A8J6L5C7</accession>
<evidence type="ECO:0000313" key="2">
    <source>
        <dbReference type="EMBL" id="KAH0811644.1"/>
    </source>
</evidence>
<comment type="caution">
    <text evidence="2">The sequence shown here is derived from an EMBL/GenBank/DDBJ whole genome shotgun (WGS) entry which is preliminary data.</text>
</comment>
<reference evidence="2" key="2">
    <citation type="submission" date="2021-08" db="EMBL/GenBank/DDBJ databases">
        <authorList>
            <person name="Eriksson T."/>
        </authorList>
    </citation>
    <scope>NUCLEOTIDE SEQUENCE</scope>
    <source>
        <strain evidence="2">Stoneville</strain>
        <tissue evidence="2">Whole head</tissue>
    </source>
</reference>
<dbReference type="EMBL" id="JABDTM020026677">
    <property type="protein sequence ID" value="KAH0811644.1"/>
    <property type="molecule type" value="Genomic_DNA"/>
</dbReference>
<name>A0A8J6L5C7_TENMO</name>
<reference evidence="2" key="1">
    <citation type="journal article" date="2020" name="J Insects Food Feed">
        <title>The yellow mealworm (Tenebrio molitor) genome: a resource for the emerging insects as food and feed industry.</title>
        <authorList>
            <person name="Eriksson T."/>
            <person name="Andere A."/>
            <person name="Kelstrup H."/>
            <person name="Emery V."/>
            <person name="Picard C."/>
        </authorList>
    </citation>
    <scope>NUCLEOTIDE SEQUENCE</scope>
    <source>
        <strain evidence="2">Stoneville</strain>
        <tissue evidence="2">Whole head</tissue>
    </source>
</reference>
<dbReference type="Proteomes" id="UP000719412">
    <property type="component" value="Unassembled WGS sequence"/>
</dbReference>
<proteinExistence type="predicted"/>
<organism evidence="2 3">
    <name type="scientific">Tenebrio molitor</name>
    <name type="common">Yellow mealworm beetle</name>
    <dbReference type="NCBI Taxonomy" id="7067"/>
    <lineage>
        <taxon>Eukaryota</taxon>
        <taxon>Metazoa</taxon>
        <taxon>Ecdysozoa</taxon>
        <taxon>Arthropoda</taxon>
        <taxon>Hexapoda</taxon>
        <taxon>Insecta</taxon>
        <taxon>Pterygota</taxon>
        <taxon>Neoptera</taxon>
        <taxon>Endopterygota</taxon>
        <taxon>Coleoptera</taxon>
        <taxon>Polyphaga</taxon>
        <taxon>Cucujiformia</taxon>
        <taxon>Tenebrionidae</taxon>
        <taxon>Tenebrio</taxon>
    </lineage>
</organism>
<protein>
    <submittedName>
        <fullName evidence="2">Uncharacterized protein</fullName>
    </submittedName>
</protein>
<evidence type="ECO:0000313" key="3">
    <source>
        <dbReference type="Proteomes" id="UP000719412"/>
    </source>
</evidence>
<keyword evidence="3" id="KW-1185">Reference proteome</keyword>
<gene>
    <name evidence="2" type="ORF">GEV33_011147</name>
</gene>
<evidence type="ECO:0000256" key="1">
    <source>
        <dbReference type="SAM" id="MobiDB-lite"/>
    </source>
</evidence>
<sequence length="488" mass="56632">MQNGQGDGRRDRKKSETRLNPIPILFVATYWDEQGRNRPRPCATHDETAENTIDTDLSREKFILYRNRSGRSRNCDISPPTSSARHAHRDFACFVSSRKQTRSLNPRRMMMFKSMIESLLMYGAEIWGWKEQKEVERVQEKYLRWVLGVVRETIGYIAKEECKRNRLRVKAEKRAAKFEDKMDGREFRILTELWREKKKNTEKQEREKYYQRNGYAKLSERDKDIDKQERRERIKESRYNTEYERCMTEEIAKNRRKKSRTLKCMSRGDKIENDGGAILWHKLPRLASNVSCMCTRTIFTNAEILLCVYEHALTIRDKYLALWGEFRVNSGRTNNGPALRYGDKVPTIPGQEMKSPRRTGCRYRRPEAAAFKTETSRSTILNGPRTITIRSSSGGIGPEWIRSSGVIPLRRRSKSANQISRGFFLPHPSSPHPKFPINVAKKALESLTTRKYTGFWARQAPDRLISARSANGADSLQISDVGPGGGFD</sequence>